<dbReference type="KEGG" id="cpyr:CYJ47_09540"/>
<keyword evidence="1" id="KW-0472">Membrane</keyword>
<dbReference type="Pfam" id="PF11222">
    <property type="entry name" value="DUF3017"/>
    <property type="match status" value="1"/>
</dbReference>
<reference evidence="2" key="2">
    <citation type="submission" date="2023-10" db="EMBL/GenBank/DDBJ databases">
        <authorList>
            <person name="Choi B."/>
        </authorList>
    </citation>
    <scope>NUCLEOTIDE SEQUENCE</scope>
    <source>
        <strain evidence="2">UMB0763</strain>
    </source>
</reference>
<dbReference type="RefSeq" id="WP_016458870.1">
    <property type="nucleotide sequence ID" value="NZ_CAMIHY010000055.1"/>
</dbReference>
<dbReference type="EMBL" id="CP136958">
    <property type="protein sequence ID" value="WOT01506.1"/>
    <property type="molecule type" value="Genomic_DNA"/>
</dbReference>
<keyword evidence="1" id="KW-1133">Transmembrane helix</keyword>
<keyword evidence="1" id="KW-0812">Transmembrane</keyword>
<proteinExistence type="predicted"/>
<feature type="transmembrane region" description="Helical" evidence="1">
    <location>
        <begin position="25"/>
        <end position="46"/>
    </location>
</feature>
<evidence type="ECO:0000313" key="3">
    <source>
        <dbReference type="Proteomes" id="UP000234560"/>
    </source>
</evidence>
<evidence type="ECO:0000313" key="2">
    <source>
        <dbReference type="EMBL" id="WOT01506.1"/>
    </source>
</evidence>
<feature type="transmembrane region" description="Helical" evidence="1">
    <location>
        <begin position="88"/>
        <end position="108"/>
    </location>
</feature>
<organism evidence="2 3">
    <name type="scientific">Corynebacterium pyruviciproducens</name>
    <dbReference type="NCBI Taxonomy" id="598660"/>
    <lineage>
        <taxon>Bacteria</taxon>
        <taxon>Bacillati</taxon>
        <taxon>Actinomycetota</taxon>
        <taxon>Actinomycetes</taxon>
        <taxon>Mycobacteriales</taxon>
        <taxon>Corynebacteriaceae</taxon>
        <taxon>Corynebacterium</taxon>
    </lineage>
</organism>
<evidence type="ECO:0000256" key="1">
    <source>
        <dbReference type="SAM" id="Phobius"/>
    </source>
</evidence>
<name>A0AAF1BW53_9CORY</name>
<dbReference type="Proteomes" id="UP000234560">
    <property type="component" value="Chromosome"/>
</dbReference>
<feature type="transmembrane region" description="Helical" evidence="1">
    <location>
        <begin position="53"/>
        <end position="76"/>
    </location>
</feature>
<dbReference type="InterPro" id="IPR021385">
    <property type="entry name" value="DUF3017"/>
</dbReference>
<dbReference type="AlphaFoldDB" id="A0AAF1BW53"/>
<sequence length="110" mass="11949">MSNQPVIGLDNPHDVNLPPSRLPALWQKVGVGVFCVGLVAVLAFLFTEHWRRATFVLGLDFLVLSVLRAVCDSHILGVLSVRSRRFDIMFTTAVGLVMMVLAASVDSLGS</sequence>
<accession>A0AAF1BW53</accession>
<gene>
    <name evidence="2" type="ORF">CYJ47_09540</name>
</gene>
<protein>
    <submittedName>
        <fullName evidence="2">DUF3017 domain-containing protein</fullName>
    </submittedName>
</protein>
<reference evidence="2" key="1">
    <citation type="submission" date="2017-12" db="EMBL/GenBank/DDBJ databases">
        <authorList>
            <person name="Thomas-White K."/>
            <person name="Wolfe A.J."/>
        </authorList>
    </citation>
    <scope>NUCLEOTIDE SEQUENCE</scope>
    <source>
        <strain evidence="2">UMB0763</strain>
    </source>
</reference>